<dbReference type="GO" id="GO:0004222">
    <property type="term" value="F:metalloendopeptidase activity"/>
    <property type="evidence" value="ECO:0007669"/>
    <property type="project" value="InterPro"/>
</dbReference>
<dbReference type="SUPFAM" id="SSF55486">
    <property type="entry name" value="Metalloproteases ('zincins'), catalytic domain"/>
    <property type="match status" value="1"/>
</dbReference>
<feature type="domain" description="Peptidase M13 N-terminal" evidence="3">
    <location>
        <begin position="49"/>
        <end position="246"/>
    </location>
</feature>
<dbReference type="EMBL" id="GBBK01000151">
    <property type="protein sequence ID" value="JAC24331.1"/>
    <property type="molecule type" value="mRNA"/>
</dbReference>
<feature type="signal peptide" evidence="2">
    <location>
        <begin position="1"/>
        <end position="16"/>
    </location>
</feature>
<dbReference type="GO" id="GO:0005886">
    <property type="term" value="C:plasma membrane"/>
    <property type="evidence" value="ECO:0007669"/>
    <property type="project" value="TreeGrafter"/>
</dbReference>
<dbReference type="PROSITE" id="PS51885">
    <property type="entry name" value="NEPRILYSIN"/>
    <property type="match status" value="1"/>
</dbReference>
<keyword evidence="2" id="KW-0732">Signal</keyword>
<dbReference type="Gene3D" id="3.40.390.10">
    <property type="entry name" value="Collagenase (Catalytic Domain)"/>
    <property type="match status" value="1"/>
</dbReference>
<sequence>MLLLIALGILCTSVSASEGKPSSRKEVCNDTICEEFVQEIKNQTGWSKPCDDFHNYVCGNWTGTQELKQKPLKDKAVKVLADLLEAACPPWNESSNATEKLVYAYISCIRKERDATALKESIRTILGGYNISQWPLQSNSPEQPSKTYQEILKEVGPLPLFPYFISNEESGPIITMTKPMLTDFYVSGDDVDFGGEESDQPDEYNYAAYDDIGKEHEEAYKEFITRTIQLLTGEENLNAAEEIIFLRRTFQKLL</sequence>
<evidence type="ECO:0000256" key="2">
    <source>
        <dbReference type="SAM" id="SignalP"/>
    </source>
</evidence>
<dbReference type="InterPro" id="IPR024079">
    <property type="entry name" value="MetalloPept_cat_dom_sf"/>
</dbReference>
<organism evidence="4">
    <name type="scientific">Amblyomma cajennense</name>
    <name type="common">Cayenne tick</name>
    <name type="synonym">Acarus cajennensis</name>
    <dbReference type="NCBI Taxonomy" id="34607"/>
    <lineage>
        <taxon>Eukaryota</taxon>
        <taxon>Metazoa</taxon>
        <taxon>Ecdysozoa</taxon>
        <taxon>Arthropoda</taxon>
        <taxon>Chelicerata</taxon>
        <taxon>Arachnida</taxon>
        <taxon>Acari</taxon>
        <taxon>Parasitiformes</taxon>
        <taxon>Ixodida</taxon>
        <taxon>Ixodoidea</taxon>
        <taxon>Ixodidae</taxon>
        <taxon>Amblyomminae</taxon>
        <taxon>Amblyomma</taxon>
    </lineage>
</organism>
<comment type="similarity">
    <text evidence="1">Belongs to the peptidase M13 family.</text>
</comment>
<evidence type="ECO:0000259" key="3">
    <source>
        <dbReference type="Pfam" id="PF05649"/>
    </source>
</evidence>
<dbReference type="GO" id="GO:0016485">
    <property type="term" value="P:protein processing"/>
    <property type="evidence" value="ECO:0007669"/>
    <property type="project" value="TreeGrafter"/>
</dbReference>
<dbReference type="InterPro" id="IPR000718">
    <property type="entry name" value="Peptidase_M13"/>
</dbReference>
<proteinExistence type="evidence at transcript level"/>
<evidence type="ECO:0000256" key="1">
    <source>
        <dbReference type="ARBA" id="ARBA00007357"/>
    </source>
</evidence>
<dbReference type="InterPro" id="IPR042089">
    <property type="entry name" value="Peptidase_M13_dom_2"/>
</dbReference>
<dbReference type="PANTHER" id="PTHR11733">
    <property type="entry name" value="ZINC METALLOPROTEASE FAMILY M13 NEPRILYSIN-RELATED"/>
    <property type="match status" value="1"/>
</dbReference>
<dbReference type="PANTHER" id="PTHR11733:SF241">
    <property type="entry name" value="GH26575P-RELATED"/>
    <property type="match status" value="1"/>
</dbReference>
<dbReference type="InterPro" id="IPR008753">
    <property type="entry name" value="Peptidase_M13_N"/>
</dbReference>
<evidence type="ECO:0000313" key="4">
    <source>
        <dbReference type="EMBL" id="JAC24331.1"/>
    </source>
</evidence>
<protein>
    <submittedName>
        <fullName evidence="4">Putative m13 family peptidase</fullName>
    </submittedName>
</protein>
<dbReference type="Pfam" id="PF05649">
    <property type="entry name" value="Peptidase_M13_N"/>
    <property type="match status" value="1"/>
</dbReference>
<feature type="chain" id="PRO_5001521207" evidence="2">
    <location>
        <begin position="17"/>
        <end position="254"/>
    </location>
</feature>
<name>A0A023FRB1_AMBCJ</name>
<reference evidence="4" key="1">
    <citation type="submission" date="2014-03" db="EMBL/GenBank/DDBJ databases">
        <title>The sialotranscriptome of Amblyomma triste, Amblyomma parvum and Amblyomma cajennense ticks, uncovered by 454-based RNA-seq.</title>
        <authorList>
            <person name="Garcia G.R."/>
            <person name="Gardinassi L.G."/>
            <person name="Ribeiro J.M."/>
            <person name="Anatriello E."/>
            <person name="Ferreira B.R."/>
            <person name="Moreira H.N."/>
            <person name="Mafra C."/>
            <person name="Olegario M.M."/>
            <person name="Szabo P.J."/>
            <person name="Miranda-Santos I.K."/>
            <person name="Maruyama S.R."/>
        </authorList>
    </citation>
    <scope>NUCLEOTIDE SEQUENCE</scope>
    <source>
        <strain evidence="4">Uberlandia</strain>
        <tissue evidence="4">Salivary glands</tissue>
    </source>
</reference>
<dbReference type="AlphaFoldDB" id="A0A023FRB1"/>
<accession>A0A023FRB1</accession>
<dbReference type="Gene3D" id="1.10.1380.10">
    <property type="entry name" value="Neutral endopeptidase , domain2"/>
    <property type="match status" value="1"/>
</dbReference>